<feature type="binding site" evidence="8">
    <location>
        <position position="148"/>
    </location>
    <ligand>
        <name>ATP</name>
        <dbReference type="ChEBI" id="CHEBI:30616"/>
    </ligand>
</feature>
<keyword evidence="8" id="KW-0464">Manganese</keyword>
<dbReference type="EMBL" id="JYIW01000022">
    <property type="protein sequence ID" value="KJL29822.1"/>
    <property type="molecule type" value="Genomic_DNA"/>
</dbReference>
<dbReference type="GO" id="GO:0030145">
    <property type="term" value="F:manganese ion binding"/>
    <property type="evidence" value="ECO:0007669"/>
    <property type="project" value="UniProtKB-UniRule"/>
</dbReference>
<feature type="binding site" evidence="8">
    <location>
        <position position="277"/>
    </location>
    <ligand>
        <name>Mg(2+)</name>
        <dbReference type="ChEBI" id="CHEBI:18420"/>
    </ligand>
</feature>
<evidence type="ECO:0000313" key="9">
    <source>
        <dbReference type="EMBL" id="KJL29822.1"/>
    </source>
</evidence>
<feature type="binding site" evidence="8">
    <location>
        <position position="286"/>
    </location>
    <ligand>
        <name>ATP</name>
        <dbReference type="ChEBI" id="CHEBI:30616"/>
    </ligand>
</feature>
<dbReference type="EC" id="2.7.7.108" evidence="8"/>
<evidence type="ECO:0000256" key="4">
    <source>
        <dbReference type="ARBA" id="ARBA00022723"/>
    </source>
</evidence>
<keyword evidence="4 8" id="KW-0479">Metal-binding</keyword>
<proteinExistence type="inferred from homology"/>
<evidence type="ECO:0000256" key="1">
    <source>
        <dbReference type="ARBA" id="ARBA00009747"/>
    </source>
</evidence>
<dbReference type="OrthoDB" id="9776281at2"/>
<dbReference type="GO" id="GO:0070733">
    <property type="term" value="F:AMPylase activity"/>
    <property type="evidence" value="ECO:0007669"/>
    <property type="project" value="UniProtKB-EC"/>
</dbReference>
<dbReference type="EC" id="2.7.7.-" evidence="8"/>
<dbReference type="PANTHER" id="PTHR32057:SF14">
    <property type="entry name" value="PROTEIN ADENYLYLTRANSFERASE SELO, MITOCHONDRIAL"/>
    <property type="match status" value="1"/>
</dbReference>
<keyword evidence="6 8" id="KW-0067">ATP-binding</keyword>
<evidence type="ECO:0000256" key="7">
    <source>
        <dbReference type="ARBA" id="ARBA00022842"/>
    </source>
</evidence>
<feature type="active site" description="Proton acceptor" evidence="8">
    <location>
        <position position="276"/>
    </location>
</feature>
<comment type="catalytic activity">
    <reaction evidence="8">
        <text>L-histidyl-[protein] + UTP = N(tele)-(5'-uridylyl)-L-histidyl-[protein] + diphosphate</text>
        <dbReference type="Rhea" id="RHEA:83891"/>
        <dbReference type="Rhea" id="RHEA-COMP:9745"/>
        <dbReference type="Rhea" id="RHEA-COMP:20239"/>
        <dbReference type="ChEBI" id="CHEBI:29979"/>
        <dbReference type="ChEBI" id="CHEBI:33019"/>
        <dbReference type="ChEBI" id="CHEBI:46398"/>
        <dbReference type="ChEBI" id="CHEBI:233474"/>
    </reaction>
</comment>
<feature type="binding site" evidence="8">
    <location>
        <position position="200"/>
    </location>
    <ligand>
        <name>ATP</name>
        <dbReference type="ChEBI" id="CHEBI:30616"/>
    </ligand>
</feature>
<feature type="binding site" evidence="8">
    <location>
        <position position="149"/>
    </location>
    <ligand>
        <name>ATP</name>
        <dbReference type="ChEBI" id="CHEBI:30616"/>
    </ligand>
</feature>
<gene>
    <name evidence="8" type="primary">ydiU</name>
    <name evidence="8" type="synonym">selO</name>
    <name evidence="9" type="ORF">RS83_01392</name>
</gene>
<feature type="binding site" evidence="8">
    <location>
        <position position="207"/>
    </location>
    <ligand>
        <name>ATP</name>
        <dbReference type="ChEBI" id="CHEBI:30616"/>
    </ligand>
</feature>
<comment type="catalytic activity">
    <reaction evidence="8">
        <text>L-seryl-[protein] + ATP = 3-O-(5'-adenylyl)-L-seryl-[protein] + diphosphate</text>
        <dbReference type="Rhea" id="RHEA:58120"/>
        <dbReference type="Rhea" id="RHEA-COMP:9863"/>
        <dbReference type="Rhea" id="RHEA-COMP:15073"/>
        <dbReference type="ChEBI" id="CHEBI:29999"/>
        <dbReference type="ChEBI" id="CHEBI:30616"/>
        <dbReference type="ChEBI" id="CHEBI:33019"/>
        <dbReference type="ChEBI" id="CHEBI:142516"/>
        <dbReference type="EC" id="2.7.7.108"/>
    </reaction>
</comment>
<name>A0A0F0L9F0_9MICO</name>
<comment type="catalytic activity">
    <reaction evidence="8">
        <text>L-threonyl-[protein] + ATP = 3-O-(5'-adenylyl)-L-threonyl-[protein] + diphosphate</text>
        <dbReference type="Rhea" id="RHEA:54292"/>
        <dbReference type="Rhea" id="RHEA-COMP:11060"/>
        <dbReference type="Rhea" id="RHEA-COMP:13847"/>
        <dbReference type="ChEBI" id="CHEBI:30013"/>
        <dbReference type="ChEBI" id="CHEBI:30616"/>
        <dbReference type="ChEBI" id="CHEBI:33019"/>
        <dbReference type="ChEBI" id="CHEBI:138113"/>
        <dbReference type="EC" id="2.7.7.108"/>
    </reaction>
</comment>
<accession>A0A0F0L9F0</accession>
<comment type="function">
    <text evidence="8">Nucleotidyltransferase involved in the post-translational modification of proteins. It can catalyze the addition of adenosine monophosphate (AMP) or uridine monophosphate (UMP) to a protein, resulting in modifications known as AMPylation and UMPylation.</text>
</comment>
<evidence type="ECO:0000256" key="6">
    <source>
        <dbReference type="ARBA" id="ARBA00022840"/>
    </source>
</evidence>
<evidence type="ECO:0000313" key="10">
    <source>
        <dbReference type="Proteomes" id="UP000033640"/>
    </source>
</evidence>
<keyword evidence="5 8" id="KW-0547">Nucleotide-binding</keyword>
<dbReference type="GO" id="GO:0000287">
    <property type="term" value="F:magnesium ion binding"/>
    <property type="evidence" value="ECO:0007669"/>
    <property type="project" value="UniProtKB-UniRule"/>
</dbReference>
<keyword evidence="3 8" id="KW-0548">Nucleotidyltransferase</keyword>
<dbReference type="InterPro" id="IPR003846">
    <property type="entry name" value="SelO"/>
</dbReference>
<dbReference type="HAMAP" id="MF_00692">
    <property type="entry name" value="SelO"/>
    <property type="match status" value="1"/>
</dbReference>
<feature type="binding site" evidence="8">
    <location>
        <position position="137"/>
    </location>
    <ligand>
        <name>ATP</name>
        <dbReference type="ChEBI" id="CHEBI:30616"/>
    </ligand>
</feature>
<keyword evidence="2 8" id="KW-0808">Transferase</keyword>
<dbReference type="GO" id="GO:0005524">
    <property type="term" value="F:ATP binding"/>
    <property type="evidence" value="ECO:0007669"/>
    <property type="project" value="UniProtKB-UniRule"/>
</dbReference>
<dbReference type="NCBIfam" id="NF000658">
    <property type="entry name" value="PRK00029.1"/>
    <property type="match status" value="1"/>
</dbReference>
<sequence length="512" mass="55982">MWERPYASGMTDDALLMGPDHRGAALDEQPPLLEHVWATSFPELSRQVSPVRPPKPQLLVLNEDVARGLDLDPAFLRSASGVQFLTGASPGTDAAAVAQVYAGHQWGVFQPILGDGRAALLGERRGRDGRLHDVHLKGIGPTSMSRVDGFAALGPMLRELLMGEAMHALGVPTTRALAVVGTGAPRAHGGQVLPGAVLARTATSHVRFGSFEYARAQDDQALLRRIADHVIARHYPHAADAEHPYRAFLSEIVDAVAALTADWMRTGFVHGVLSTDNVLVSAETIDYGPCAFVDEYDPRASFSSLDTSGRYAYERQPSIMRWNLGRLGHALAPLLADDPVVGATVADELVDTFDARYRVRWAAVFRAKLGLHDQVDALLTATLAEDALRLLAAHRVDFTGFWRDLAAAADGDERPVRGRFLGAVAELDAWLARWSTLAPDPARIRRSNPLYIARNHVVEEVLQAATEGDLGPFERLLDLLRDPYTEREGREYERFTWPAPEGAPRHQTFCGT</sequence>
<dbReference type="Proteomes" id="UP000033640">
    <property type="component" value="Unassembled WGS sequence"/>
</dbReference>
<protein>
    <recommendedName>
        <fullName evidence="8">Protein nucleotidyltransferase YdiU</fullName>
        <ecNumber evidence="8">2.7.7.-</ecNumber>
    </recommendedName>
    <alternativeName>
        <fullName evidence="8">Protein adenylyltransferase YdiU</fullName>
        <ecNumber evidence="8">2.7.7.108</ecNumber>
    </alternativeName>
    <alternativeName>
        <fullName evidence="8">Protein uridylyltransferase YdiU</fullName>
        <ecNumber evidence="8">2.7.7.-</ecNumber>
    </alternativeName>
</protein>
<comment type="catalytic activity">
    <reaction evidence="8">
        <text>L-seryl-[protein] + UTP = O-(5'-uridylyl)-L-seryl-[protein] + diphosphate</text>
        <dbReference type="Rhea" id="RHEA:64604"/>
        <dbReference type="Rhea" id="RHEA-COMP:9863"/>
        <dbReference type="Rhea" id="RHEA-COMP:16635"/>
        <dbReference type="ChEBI" id="CHEBI:29999"/>
        <dbReference type="ChEBI" id="CHEBI:33019"/>
        <dbReference type="ChEBI" id="CHEBI:46398"/>
        <dbReference type="ChEBI" id="CHEBI:156051"/>
    </reaction>
</comment>
<comment type="catalytic activity">
    <reaction evidence="8">
        <text>L-tyrosyl-[protein] + UTP = O-(5'-uridylyl)-L-tyrosyl-[protein] + diphosphate</text>
        <dbReference type="Rhea" id="RHEA:83887"/>
        <dbReference type="Rhea" id="RHEA-COMP:10136"/>
        <dbReference type="Rhea" id="RHEA-COMP:20238"/>
        <dbReference type="ChEBI" id="CHEBI:33019"/>
        <dbReference type="ChEBI" id="CHEBI:46398"/>
        <dbReference type="ChEBI" id="CHEBI:46858"/>
        <dbReference type="ChEBI" id="CHEBI:90602"/>
    </reaction>
</comment>
<evidence type="ECO:0000256" key="8">
    <source>
        <dbReference type="HAMAP-Rule" id="MF_00692"/>
    </source>
</evidence>
<feature type="binding site" evidence="8">
    <location>
        <position position="116"/>
    </location>
    <ligand>
        <name>ATP</name>
        <dbReference type="ChEBI" id="CHEBI:30616"/>
    </ligand>
</feature>
<dbReference type="PATRIC" id="fig|82380.11.peg.1428"/>
<comment type="catalytic activity">
    <reaction evidence="8">
        <text>L-tyrosyl-[protein] + ATP = O-(5'-adenylyl)-L-tyrosyl-[protein] + diphosphate</text>
        <dbReference type="Rhea" id="RHEA:54288"/>
        <dbReference type="Rhea" id="RHEA-COMP:10136"/>
        <dbReference type="Rhea" id="RHEA-COMP:13846"/>
        <dbReference type="ChEBI" id="CHEBI:30616"/>
        <dbReference type="ChEBI" id="CHEBI:33019"/>
        <dbReference type="ChEBI" id="CHEBI:46858"/>
        <dbReference type="ChEBI" id="CHEBI:83624"/>
        <dbReference type="EC" id="2.7.7.108"/>
    </reaction>
</comment>
<feature type="binding site" evidence="8">
    <location>
        <position position="117"/>
    </location>
    <ligand>
        <name>ATP</name>
        <dbReference type="ChEBI" id="CHEBI:30616"/>
    </ligand>
</feature>
<dbReference type="PANTHER" id="PTHR32057">
    <property type="entry name" value="PROTEIN ADENYLYLTRANSFERASE SELO, MITOCHONDRIAL"/>
    <property type="match status" value="1"/>
</dbReference>
<comment type="caution">
    <text evidence="9">The sequence shown here is derived from an EMBL/GenBank/DDBJ whole genome shotgun (WGS) entry which is preliminary data.</text>
</comment>
<dbReference type="Pfam" id="PF02696">
    <property type="entry name" value="SelO"/>
    <property type="match status" value="1"/>
</dbReference>
<feature type="binding site" evidence="8">
    <location>
        <position position="114"/>
    </location>
    <ligand>
        <name>ATP</name>
        <dbReference type="ChEBI" id="CHEBI:30616"/>
    </ligand>
</feature>
<evidence type="ECO:0000256" key="3">
    <source>
        <dbReference type="ARBA" id="ARBA00022695"/>
    </source>
</evidence>
<evidence type="ECO:0000256" key="5">
    <source>
        <dbReference type="ARBA" id="ARBA00022741"/>
    </source>
</evidence>
<organism evidence="9 10">
    <name type="scientific">Microbacterium oxydans</name>
    <dbReference type="NCBI Taxonomy" id="82380"/>
    <lineage>
        <taxon>Bacteria</taxon>
        <taxon>Bacillati</taxon>
        <taxon>Actinomycetota</taxon>
        <taxon>Actinomycetes</taxon>
        <taxon>Micrococcales</taxon>
        <taxon>Microbacteriaceae</taxon>
        <taxon>Microbacterium</taxon>
    </lineage>
</organism>
<reference evidence="9 10" key="1">
    <citation type="submission" date="2015-02" db="EMBL/GenBank/DDBJ databases">
        <title>Draft genome sequences of ten Microbacterium spp. with emphasis on heavy metal contaminated environments.</title>
        <authorList>
            <person name="Corretto E."/>
        </authorList>
    </citation>
    <scope>NUCLEOTIDE SEQUENCE [LARGE SCALE GENOMIC DNA]</scope>
    <source>
        <strain evidence="9 10">BEL4b</strain>
    </source>
</reference>
<feature type="binding site" evidence="8">
    <location>
        <position position="286"/>
    </location>
    <ligand>
        <name>Mg(2+)</name>
        <dbReference type="ChEBI" id="CHEBI:18420"/>
    </ligand>
</feature>
<evidence type="ECO:0000256" key="2">
    <source>
        <dbReference type="ARBA" id="ARBA00022679"/>
    </source>
</evidence>
<dbReference type="AlphaFoldDB" id="A0A0F0L9F0"/>
<comment type="cofactor">
    <cofactor evidence="8">
        <name>Mg(2+)</name>
        <dbReference type="ChEBI" id="CHEBI:18420"/>
    </cofactor>
    <cofactor evidence="8">
        <name>Mn(2+)</name>
        <dbReference type="ChEBI" id="CHEBI:29035"/>
    </cofactor>
</comment>
<comment type="similarity">
    <text evidence="1 8">Belongs to the SELO family.</text>
</comment>
<keyword evidence="7 8" id="KW-0460">Magnesium</keyword>